<feature type="site" description="Important for catalytic activity, responsible for pKa modulation of the active site Glu and correct orientation of both the proton donor and substrate" evidence="6">
    <location>
        <position position="182"/>
    </location>
</feature>
<evidence type="ECO:0000256" key="6">
    <source>
        <dbReference type="PIRSR" id="PIRSR606710-2"/>
    </source>
</evidence>
<evidence type="ECO:0000256" key="1">
    <source>
        <dbReference type="ARBA" id="ARBA00004834"/>
    </source>
</evidence>
<dbReference type="Gene3D" id="2.115.10.20">
    <property type="entry name" value="Glycosyl hydrolase domain, family 43"/>
    <property type="match status" value="1"/>
</dbReference>
<dbReference type="AlphaFoldDB" id="A0A7C8LKC0"/>
<comment type="caution">
    <text evidence="9">The sequence shown here is derived from an EMBL/GenBank/DDBJ whole genome shotgun (WGS) entry which is preliminary data.</text>
</comment>
<dbReference type="OrthoDB" id="9801455at2"/>
<dbReference type="Gene3D" id="2.40.128.10">
    <property type="match status" value="1"/>
</dbReference>
<reference evidence="9 10" key="1">
    <citation type="submission" date="2019-12" db="EMBL/GenBank/DDBJ databases">
        <title>Defluviitalea raffinosedens, isolated from a biogas fermenter, genome sequencing and characterization.</title>
        <authorList>
            <person name="Rettenmaier R."/>
            <person name="Schneider M."/>
            <person name="Neuhaus K."/>
            <person name="Liebl W."/>
            <person name="Zverlov V."/>
        </authorList>
    </citation>
    <scope>NUCLEOTIDE SEQUENCE [LARGE SCALE GENOMIC DNA]</scope>
    <source>
        <strain evidence="9 10">249c-K6</strain>
    </source>
</reference>
<dbReference type="CDD" id="cd18832">
    <property type="entry name" value="GH43_GsAbnA-like"/>
    <property type="match status" value="1"/>
</dbReference>
<evidence type="ECO:0000256" key="3">
    <source>
        <dbReference type="ARBA" id="ARBA00022801"/>
    </source>
</evidence>
<dbReference type="PROSITE" id="PS51257">
    <property type="entry name" value="PROKAR_LIPOPROTEIN"/>
    <property type="match status" value="1"/>
</dbReference>
<dbReference type="InterPro" id="IPR023296">
    <property type="entry name" value="Glyco_hydro_beta-prop_sf"/>
</dbReference>
<evidence type="ECO:0000256" key="4">
    <source>
        <dbReference type="ARBA" id="ARBA00023295"/>
    </source>
</evidence>
<protein>
    <submittedName>
        <fullName evidence="9">Family 43 glycosylhydrolase</fullName>
    </submittedName>
</protein>
<dbReference type="PANTHER" id="PTHR43301">
    <property type="entry name" value="ARABINAN ENDO-1,5-ALPHA-L-ARABINOSIDASE"/>
    <property type="match status" value="1"/>
</dbReference>
<keyword evidence="10" id="KW-1185">Reference proteome</keyword>
<feature type="active site" description="Proton donor" evidence="5">
    <location>
        <position position="234"/>
    </location>
</feature>
<dbReference type="EMBL" id="WSLF01000002">
    <property type="protein sequence ID" value="KAE9636040.1"/>
    <property type="molecule type" value="Genomic_DNA"/>
</dbReference>
<evidence type="ECO:0000256" key="7">
    <source>
        <dbReference type="RuleBase" id="RU361187"/>
    </source>
</evidence>
<evidence type="ECO:0000313" key="10">
    <source>
        <dbReference type="Proteomes" id="UP000483018"/>
    </source>
</evidence>
<dbReference type="GO" id="GO:0005975">
    <property type="term" value="P:carbohydrate metabolic process"/>
    <property type="evidence" value="ECO:0007669"/>
    <property type="project" value="InterPro"/>
</dbReference>
<proteinExistence type="inferred from homology"/>
<dbReference type="RefSeq" id="WP_158739294.1">
    <property type="nucleotide sequence ID" value="NZ_JAFBEP010000003.1"/>
</dbReference>
<comment type="pathway">
    <text evidence="1">Glycan metabolism; L-arabinan degradation.</text>
</comment>
<dbReference type="Pfam" id="PF04616">
    <property type="entry name" value="Glyco_hydro_43"/>
    <property type="match status" value="1"/>
</dbReference>
<dbReference type="InterPro" id="IPR032291">
    <property type="entry name" value="Abn2_C"/>
</dbReference>
<dbReference type="SUPFAM" id="SSF75005">
    <property type="entry name" value="Arabinanase/levansucrase/invertase"/>
    <property type="match status" value="1"/>
</dbReference>
<feature type="active site" description="Proton acceptor" evidence="5">
    <location>
        <position position="48"/>
    </location>
</feature>
<dbReference type="InterPro" id="IPR006710">
    <property type="entry name" value="Glyco_hydro_43"/>
</dbReference>
<organism evidence="9 10">
    <name type="scientific">Defluviitalea raffinosedens</name>
    <dbReference type="NCBI Taxonomy" id="1450156"/>
    <lineage>
        <taxon>Bacteria</taxon>
        <taxon>Bacillati</taxon>
        <taxon>Bacillota</taxon>
        <taxon>Clostridia</taxon>
        <taxon>Lachnospirales</taxon>
        <taxon>Defluviitaleaceae</taxon>
        <taxon>Defluviitalea</taxon>
    </lineage>
</organism>
<sequence length="488" mass="55034">MRKEIITSFILSSVMMLVACSTSRESFNTIQLKSDEGPKVFKDASVHDPSVVKYNGTYYIFGSHLAAAKSEDLIHWQMIASGVKEKNKIIPNAMKEMREAFSWAQTSTFWAPDVIQLEDGKFYMYYCNCEGSKPLAALGVAVSDNIEGPYKDKGIILKSGMTDIPSENGDVYDATIHPNVVDPCVFFDKEGRLWMMYGSYSGGIYILELDPKTGMPIEKGYGKKILGENHLRIEGPYVLYNPETDYYYMFLSFGGLDANGGYNIRVARSKNPDGPYFDSMGNDMINCKGPKGSFFDDETASKYGTKLMGNYKWLWTEGEDGEKRKGLVSPGHNSAIYDEASGKYFIIFHTRFENRGESHEVRVHQMFFNSDGWPVISSYRYLGETIGEYTKEDIIGPYKIINHGRDISSQIKESQKIILYSNGKIDGDYRGKWKLVGSNEIELTIGKDTYKGVVLKQWDEFGNKYVMTFTALSQEKGIAIWGSGLEAK</sequence>
<dbReference type="Pfam" id="PF16369">
    <property type="entry name" value="GH43_C"/>
    <property type="match status" value="1"/>
</dbReference>
<keyword evidence="3 7" id="KW-0378">Hydrolase</keyword>
<dbReference type="Proteomes" id="UP000483018">
    <property type="component" value="Unassembled WGS sequence"/>
</dbReference>
<name>A0A7C8LKC0_9FIRM</name>
<feature type="domain" description="Extracellular endo-alpha-(1-&gt;5)-L-arabinanase C-terminal" evidence="8">
    <location>
        <begin position="379"/>
        <end position="482"/>
    </location>
</feature>
<evidence type="ECO:0000256" key="5">
    <source>
        <dbReference type="PIRSR" id="PIRSR606710-1"/>
    </source>
</evidence>
<evidence type="ECO:0000256" key="2">
    <source>
        <dbReference type="ARBA" id="ARBA00009865"/>
    </source>
</evidence>
<keyword evidence="4 7" id="KW-0326">Glycosidase</keyword>
<accession>A0A7C8LKC0</accession>
<dbReference type="InterPro" id="IPR050727">
    <property type="entry name" value="GH43_arabinanases"/>
</dbReference>
<evidence type="ECO:0000313" key="9">
    <source>
        <dbReference type="EMBL" id="KAE9636040.1"/>
    </source>
</evidence>
<comment type="similarity">
    <text evidence="2 7">Belongs to the glycosyl hydrolase 43 family.</text>
</comment>
<dbReference type="GO" id="GO:0004553">
    <property type="term" value="F:hydrolase activity, hydrolyzing O-glycosyl compounds"/>
    <property type="evidence" value="ECO:0007669"/>
    <property type="project" value="InterPro"/>
</dbReference>
<gene>
    <name evidence="9" type="ORF">GND95_02625</name>
</gene>
<evidence type="ECO:0000259" key="8">
    <source>
        <dbReference type="Pfam" id="PF16369"/>
    </source>
</evidence>
<dbReference type="PANTHER" id="PTHR43301:SF3">
    <property type="entry name" value="ARABINAN ENDO-1,5-ALPHA-L-ARABINOSIDASE A-RELATED"/>
    <property type="match status" value="1"/>
</dbReference>